<organism evidence="2 3">
    <name type="scientific">Chiloscyllium punctatum</name>
    <name type="common">Brownbanded bambooshark</name>
    <name type="synonym">Hemiscyllium punctatum</name>
    <dbReference type="NCBI Taxonomy" id="137246"/>
    <lineage>
        <taxon>Eukaryota</taxon>
        <taxon>Metazoa</taxon>
        <taxon>Chordata</taxon>
        <taxon>Craniata</taxon>
        <taxon>Vertebrata</taxon>
        <taxon>Chondrichthyes</taxon>
        <taxon>Elasmobranchii</taxon>
        <taxon>Galeomorphii</taxon>
        <taxon>Galeoidea</taxon>
        <taxon>Orectolobiformes</taxon>
        <taxon>Hemiscylliidae</taxon>
        <taxon>Chiloscyllium</taxon>
    </lineage>
</organism>
<sequence>MAEKFTEFELEERAQKLRCEQLPLQPALPQGLHVIPNASSKSSQQPLE</sequence>
<feature type="compositionally biased region" description="Polar residues" evidence="1">
    <location>
        <begin position="37"/>
        <end position="48"/>
    </location>
</feature>
<reference evidence="2 3" key="1">
    <citation type="journal article" date="2018" name="Nat. Ecol. Evol.">
        <title>Shark genomes provide insights into elasmobranch evolution and the origin of vertebrates.</title>
        <authorList>
            <person name="Hara Y"/>
            <person name="Yamaguchi K"/>
            <person name="Onimaru K"/>
            <person name="Kadota M"/>
            <person name="Koyanagi M"/>
            <person name="Keeley SD"/>
            <person name="Tatsumi K"/>
            <person name="Tanaka K"/>
            <person name="Motone F"/>
            <person name="Kageyama Y"/>
            <person name="Nozu R"/>
            <person name="Adachi N"/>
            <person name="Nishimura O"/>
            <person name="Nakagawa R"/>
            <person name="Tanegashima C"/>
            <person name="Kiyatake I"/>
            <person name="Matsumoto R"/>
            <person name="Murakumo K"/>
            <person name="Nishida K"/>
            <person name="Terakita A"/>
            <person name="Kuratani S"/>
            <person name="Sato K"/>
            <person name="Hyodo S Kuraku.S."/>
        </authorList>
    </citation>
    <scope>NUCLEOTIDE SEQUENCE [LARGE SCALE GENOMIC DNA]</scope>
</reference>
<dbReference type="AlphaFoldDB" id="A0A401THB0"/>
<gene>
    <name evidence="2" type="ORF">chiPu_0026298</name>
</gene>
<evidence type="ECO:0000256" key="1">
    <source>
        <dbReference type="SAM" id="MobiDB-lite"/>
    </source>
</evidence>
<dbReference type="Proteomes" id="UP000287033">
    <property type="component" value="Unassembled WGS sequence"/>
</dbReference>
<protein>
    <submittedName>
        <fullName evidence="2">Uncharacterized protein</fullName>
    </submittedName>
</protein>
<feature type="region of interest" description="Disordered" evidence="1">
    <location>
        <begin position="28"/>
        <end position="48"/>
    </location>
</feature>
<proteinExistence type="predicted"/>
<feature type="non-terminal residue" evidence="2">
    <location>
        <position position="48"/>
    </location>
</feature>
<dbReference type="EMBL" id="BEZZ01076268">
    <property type="protein sequence ID" value="GCC42003.1"/>
    <property type="molecule type" value="Genomic_DNA"/>
</dbReference>
<evidence type="ECO:0000313" key="3">
    <source>
        <dbReference type="Proteomes" id="UP000287033"/>
    </source>
</evidence>
<accession>A0A401THB0</accession>
<comment type="caution">
    <text evidence="2">The sequence shown here is derived from an EMBL/GenBank/DDBJ whole genome shotgun (WGS) entry which is preliminary data.</text>
</comment>
<evidence type="ECO:0000313" key="2">
    <source>
        <dbReference type="EMBL" id="GCC42003.1"/>
    </source>
</evidence>
<keyword evidence="3" id="KW-1185">Reference proteome</keyword>
<name>A0A401THB0_CHIPU</name>